<dbReference type="Proteomes" id="UP000307706">
    <property type="component" value="Unassembled WGS sequence"/>
</dbReference>
<gene>
    <name evidence="5" type="ORF">CWB96_19940</name>
    <name evidence="4" type="ORF">CWB97_00460</name>
</gene>
<reference evidence="5" key="3">
    <citation type="submission" date="2019-09" db="EMBL/GenBank/DDBJ databases">
        <title>Co-occurence of chitin degradation, pigmentation and bioactivity in marine Pseudoalteromonas.</title>
        <authorList>
            <person name="Sonnenschein E.C."/>
            <person name="Bech P.K."/>
        </authorList>
    </citation>
    <scope>NUCLEOTIDE SEQUENCE</scope>
    <source>
        <strain evidence="5">S2231</strain>
        <strain evidence="4">S2233</strain>
    </source>
</reference>
<sequence length="310" mass="35612">MNNKWKWGISIVIPTYNRQELLQKTLLSLSRQRLCKSKFEVIVVDDGSTDSTESLVKSFNSILNIGYIYQEDKGFRVAKARNLGIQAARYQVTLFIDSGVLLAPDAVEQHLLAYQNGHAQALIGLCFGFDEFTELDSDSDIQLFDNPDVFDYQESLQAYQDCRYDYCRDLNFSLHLCDEPWLLFWTCHVSCLTEKLFSIGGFDEYFNSWGGEDVELALRLKNIGVRLDLITAAKAIHYPHEKSETEVKKTAKNNIRYIHKKHCTLATYLLDQGMNWQQIVSTPTQSQTTKPDHWLGSQNLPYNMTHQSIA</sequence>
<evidence type="ECO:0000259" key="2">
    <source>
        <dbReference type="Pfam" id="PF00535"/>
    </source>
</evidence>
<protein>
    <recommendedName>
        <fullName evidence="8">Glycosyl transferase</fullName>
    </recommendedName>
</protein>
<evidence type="ECO:0000259" key="3">
    <source>
        <dbReference type="Pfam" id="PF02709"/>
    </source>
</evidence>
<evidence type="ECO:0000313" key="4">
    <source>
        <dbReference type="EMBL" id="TMP47149.1"/>
    </source>
</evidence>
<dbReference type="Pfam" id="PF02709">
    <property type="entry name" value="Glyco_transf_7C"/>
    <property type="match status" value="1"/>
</dbReference>
<dbReference type="OrthoDB" id="9801954at2"/>
<dbReference type="EMBL" id="PNCK01000004">
    <property type="protein sequence ID" value="TMP47149.1"/>
    <property type="molecule type" value="Genomic_DNA"/>
</dbReference>
<evidence type="ECO:0008006" key="8">
    <source>
        <dbReference type="Google" id="ProtNLM"/>
    </source>
</evidence>
<dbReference type="InterPro" id="IPR029044">
    <property type="entry name" value="Nucleotide-diphossugar_trans"/>
</dbReference>
<accession>A0A5S3XJ01</accession>
<keyword evidence="6" id="KW-1185">Reference proteome</keyword>
<dbReference type="InterPro" id="IPR027791">
    <property type="entry name" value="Galactosyl_T_C"/>
</dbReference>
<dbReference type="EMBL" id="PNCL01000133">
    <property type="protein sequence ID" value="TMP54104.1"/>
    <property type="molecule type" value="Genomic_DNA"/>
</dbReference>
<evidence type="ECO:0000256" key="1">
    <source>
        <dbReference type="ARBA" id="ARBA00022679"/>
    </source>
</evidence>
<dbReference type="InterPro" id="IPR050834">
    <property type="entry name" value="Glycosyltransf_2"/>
</dbReference>
<feature type="domain" description="Glycosyltransferase 2-like" evidence="2">
    <location>
        <begin position="10"/>
        <end position="133"/>
    </location>
</feature>
<dbReference type="Pfam" id="PF00535">
    <property type="entry name" value="Glycos_transf_2"/>
    <property type="match status" value="1"/>
</dbReference>
<name>A0A5S3XJ01_9GAMM</name>
<dbReference type="AlphaFoldDB" id="A0A5S3XJ01"/>
<evidence type="ECO:0000313" key="7">
    <source>
        <dbReference type="Proteomes" id="UP000307706"/>
    </source>
</evidence>
<reference evidence="6 7" key="2">
    <citation type="submission" date="2019-06" db="EMBL/GenBank/DDBJ databases">
        <title>Co-occurence of chitin degradation, pigmentation and bioactivity in marine Pseudoalteromonas.</title>
        <authorList>
            <person name="Sonnenschein E.C."/>
            <person name="Bech P.K."/>
        </authorList>
    </citation>
    <scope>NUCLEOTIDE SEQUENCE [LARGE SCALE GENOMIC DNA]</scope>
    <source>
        <strain evidence="7">S2231</strain>
        <strain evidence="6">S2233</strain>
    </source>
</reference>
<reference evidence="5 7" key="1">
    <citation type="submission" date="2017-12" db="EMBL/GenBank/DDBJ databases">
        <authorList>
            <person name="Paulsen S."/>
            <person name="Gram L.K."/>
        </authorList>
    </citation>
    <scope>NUCLEOTIDE SEQUENCE [LARGE SCALE GENOMIC DNA]</scope>
    <source>
        <strain evidence="5 7">S2231</strain>
        <strain evidence="4">S2233</strain>
    </source>
</reference>
<dbReference type="PANTHER" id="PTHR43685">
    <property type="entry name" value="GLYCOSYLTRANSFERASE"/>
    <property type="match status" value="1"/>
</dbReference>
<evidence type="ECO:0000313" key="5">
    <source>
        <dbReference type="EMBL" id="TMP54104.1"/>
    </source>
</evidence>
<dbReference type="Proteomes" id="UP000305730">
    <property type="component" value="Unassembled WGS sequence"/>
</dbReference>
<dbReference type="PANTHER" id="PTHR43685:SF3">
    <property type="entry name" value="SLR2126 PROTEIN"/>
    <property type="match status" value="1"/>
</dbReference>
<comment type="caution">
    <text evidence="5">The sequence shown here is derived from an EMBL/GenBank/DDBJ whole genome shotgun (WGS) entry which is preliminary data.</text>
</comment>
<dbReference type="InterPro" id="IPR001173">
    <property type="entry name" value="Glyco_trans_2-like"/>
</dbReference>
<dbReference type="Gene3D" id="3.90.550.10">
    <property type="entry name" value="Spore Coat Polysaccharide Biosynthesis Protein SpsA, Chain A"/>
    <property type="match status" value="1"/>
</dbReference>
<organism evidence="5 7">
    <name type="scientific">Pseudoalteromonas citrea</name>
    <dbReference type="NCBI Taxonomy" id="43655"/>
    <lineage>
        <taxon>Bacteria</taxon>
        <taxon>Pseudomonadati</taxon>
        <taxon>Pseudomonadota</taxon>
        <taxon>Gammaproteobacteria</taxon>
        <taxon>Alteromonadales</taxon>
        <taxon>Pseudoalteromonadaceae</taxon>
        <taxon>Pseudoalteromonas</taxon>
    </lineage>
</organism>
<dbReference type="SUPFAM" id="SSF53448">
    <property type="entry name" value="Nucleotide-diphospho-sugar transferases"/>
    <property type="match status" value="1"/>
</dbReference>
<proteinExistence type="predicted"/>
<keyword evidence="1" id="KW-0808">Transferase</keyword>
<feature type="domain" description="Galactosyltransferase C-terminal" evidence="3">
    <location>
        <begin position="183"/>
        <end position="240"/>
    </location>
</feature>
<evidence type="ECO:0000313" key="6">
    <source>
        <dbReference type="Proteomes" id="UP000305730"/>
    </source>
</evidence>
<dbReference type="RefSeq" id="WP_138594160.1">
    <property type="nucleotide sequence ID" value="NZ_PNCK01000004.1"/>
</dbReference>
<dbReference type="GO" id="GO:0016740">
    <property type="term" value="F:transferase activity"/>
    <property type="evidence" value="ECO:0007669"/>
    <property type="project" value="UniProtKB-KW"/>
</dbReference>